<dbReference type="Pfam" id="PF13333">
    <property type="entry name" value="rve_2"/>
    <property type="match status" value="1"/>
</dbReference>
<sequence>GEIISYAIARRPLYSMVDEMLEGAFTRLGPDEKPILHSDQGWQYRMPIYQRLLHENSITASMSRKGNCYDNAAIESFFSTLKSEFFYLNKFNDLDELQAGIEEYIEYYNHSRIKLKLNGLSPVEFRMQAAKAA</sequence>
<feature type="non-terminal residue" evidence="2">
    <location>
        <position position="1"/>
    </location>
</feature>
<organism evidence="2 3">
    <name type="scientific">Pseudomonas amygdali pv. photiniae</name>
    <dbReference type="NCBI Taxonomy" id="251724"/>
    <lineage>
        <taxon>Bacteria</taxon>
        <taxon>Pseudomonadati</taxon>
        <taxon>Pseudomonadota</taxon>
        <taxon>Gammaproteobacteria</taxon>
        <taxon>Pseudomonadales</taxon>
        <taxon>Pseudomonadaceae</taxon>
        <taxon>Pseudomonas</taxon>
        <taxon>Pseudomonas amygdali</taxon>
    </lineage>
</organism>
<dbReference type="InterPro" id="IPR036397">
    <property type="entry name" value="RNaseH_sf"/>
</dbReference>
<dbReference type="Proteomes" id="UP000270873">
    <property type="component" value="Unassembled WGS sequence"/>
</dbReference>
<dbReference type="Gene3D" id="3.30.420.10">
    <property type="entry name" value="Ribonuclease H-like superfamily/Ribonuclease H"/>
    <property type="match status" value="1"/>
</dbReference>
<comment type="caution">
    <text evidence="2">The sequence shown here is derived from an EMBL/GenBank/DDBJ whole genome shotgun (WGS) entry which is preliminary data.</text>
</comment>
<evidence type="ECO:0000259" key="1">
    <source>
        <dbReference type="PROSITE" id="PS50994"/>
    </source>
</evidence>
<dbReference type="AlphaFoldDB" id="A0A658KGW5"/>
<evidence type="ECO:0000313" key="3">
    <source>
        <dbReference type="Proteomes" id="UP000270873"/>
    </source>
</evidence>
<dbReference type="EMBL" id="RBSP01000013">
    <property type="protein sequence ID" value="RMS55648.1"/>
    <property type="molecule type" value="Genomic_DNA"/>
</dbReference>
<dbReference type="Pfam" id="PF00665">
    <property type="entry name" value="rve"/>
    <property type="match status" value="1"/>
</dbReference>
<accession>A0A658KGW5</accession>
<dbReference type="InterPro" id="IPR012337">
    <property type="entry name" value="RNaseH-like_sf"/>
</dbReference>
<evidence type="ECO:0000313" key="2">
    <source>
        <dbReference type="EMBL" id="RMS55648.1"/>
    </source>
</evidence>
<dbReference type="SUPFAM" id="SSF53098">
    <property type="entry name" value="Ribonuclease H-like"/>
    <property type="match status" value="1"/>
</dbReference>
<proteinExistence type="predicted"/>
<reference evidence="2 3" key="1">
    <citation type="submission" date="2018-08" db="EMBL/GenBank/DDBJ databases">
        <title>Recombination of ecologically and evolutionarily significant loci maintains genetic cohesion in the Pseudomonas syringae species complex.</title>
        <authorList>
            <person name="Dillon M."/>
            <person name="Thakur S."/>
            <person name="Almeida R.N.D."/>
            <person name="Weir B.S."/>
            <person name="Guttman D.S."/>
        </authorList>
    </citation>
    <scope>NUCLEOTIDE SEQUENCE [LARGE SCALE GENOMIC DNA]</scope>
    <source>
        <strain evidence="2 3">ICMP 7847</strain>
    </source>
</reference>
<dbReference type="GO" id="GO:0003676">
    <property type="term" value="F:nucleic acid binding"/>
    <property type="evidence" value="ECO:0007669"/>
    <property type="project" value="InterPro"/>
</dbReference>
<dbReference type="PANTHER" id="PTHR46889:SF4">
    <property type="entry name" value="TRANSPOSASE INSO FOR INSERTION SEQUENCE ELEMENT IS911B-RELATED"/>
    <property type="match status" value="1"/>
</dbReference>
<gene>
    <name evidence="2" type="ORF">ALP66_03708</name>
</gene>
<dbReference type="PANTHER" id="PTHR46889">
    <property type="entry name" value="TRANSPOSASE INSF FOR INSERTION SEQUENCE IS3B-RELATED"/>
    <property type="match status" value="1"/>
</dbReference>
<feature type="domain" description="Integrase catalytic" evidence="1">
    <location>
        <begin position="1"/>
        <end position="130"/>
    </location>
</feature>
<dbReference type="NCBIfam" id="NF033516">
    <property type="entry name" value="transpos_IS3"/>
    <property type="match status" value="1"/>
</dbReference>
<dbReference type="InterPro" id="IPR001584">
    <property type="entry name" value="Integrase_cat-core"/>
</dbReference>
<name>A0A658KGW5_PSEA0</name>
<dbReference type="GO" id="GO:0015074">
    <property type="term" value="P:DNA integration"/>
    <property type="evidence" value="ECO:0007669"/>
    <property type="project" value="InterPro"/>
</dbReference>
<dbReference type="PROSITE" id="PS50994">
    <property type="entry name" value="INTEGRASE"/>
    <property type="match status" value="1"/>
</dbReference>
<dbReference type="InterPro" id="IPR050900">
    <property type="entry name" value="Transposase_IS3/IS150/IS904"/>
</dbReference>
<dbReference type="InterPro" id="IPR048020">
    <property type="entry name" value="Transpos_IS3"/>
</dbReference>
<protein>
    <submittedName>
        <fullName evidence="2">ISPsy9, transposase OrfB</fullName>
    </submittedName>
</protein>